<dbReference type="EMBL" id="CP076022">
    <property type="protein sequence ID" value="QWC09129.1"/>
    <property type="molecule type" value="Genomic_DNA"/>
</dbReference>
<keyword evidence="7 10" id="KW-0407">Ion channel</keyword>
<dbReference type="PRINTS" id="PR00169">
    <property type="entry name" value="KCHANNEL"/>
</dbReference>
<dbReference type="GO" id="GO:0005249">
    <property type="term" value="F:voltage-gated potassium channel activity"/>
    <property type="evidence" value="ECO:0007669"/>
    <property type="project" value="InterPro"/>
</dbReference>
<keyword evidence="4 8" id="KW-1133">Transmembrane helix</keyword>
<feature type="domain" description="Potassium channel" evidence="9">
    <location>
        <begin position="23"/>
        <end position="96"/>
    </location>
</feature>
<keyword evidence="2" id="KW-0813">Transport</keyword>
<dbReference type="PANTHER" id="PTHR11537">
    <property type="entry name" value="VOLTAGE-GATED POTASSIUM CHANNEL"/>
    <property type="match status" value="1"/>
</dbReference>
<name>A0A975M3Z2_9MICC</name>
<evidence type="ECO:0000256" key="8">
    <source>
        <dbReference type="SAM" id="Phobius"/>
    </source>
</evidence>
<dbReference type="InterPro" id="IPR028325">
    <property type="entry name" value="VG_K_chnl"/>
</dbReference>
<evidence type="ECO:0000313" key="11">
    <source>
        <dbReference type="Proteomes" id="UP000676885"/>
    </source>
</evidence>
<dbReference type="Proteomes" id="UP000676885">
    <property type="component" value="Chromosome"/>
</dbReference>
<evidence type="ECO:0000256" key="4">
    <source>
        <dbReference type="ARBA" id="ARBA00022989"/>
    </source>
</evidence>
<proteinExistence type="predicted"/>
<evidence type="ECO:0000256" key="5">
    <source>
        <dbReference type="ARBA" id="ARBA00023065"/>
    </source>
</evidence>
<dbReference type="PANTHER" id="PTHR11537:SF254">
    <property type="entry name" value="POTASSIUM VOLTAGE-GATED CHANNEL PROTEIN SHAB"/>
    <property type="match status" value="1"/>
</dbReference>
<gene>
    <name evidence="10" type="ORF">KKR91_11475</name>
</gene>
<evidence type="ECO:0000259" key="9">
    <source>
        <dbReference type="Pfam" id="PF07885"/>
    </source>
</evidence>
<evidence type="ECO:0000256" key="1">
    <source>
        <dbReference type="ARBA" id="ARBA00004141"/>
    </source>
</evidence>
<dbReference type="SUPFAM" id="SSF81324">
    <property type="entry name" value="Voltage-gated potassium channels"/>
    <property type="match status" value="1"/>
</dbReference>
<reference evidence="10 11" key="1">
    <citation type="submission" date="2021-05" db="EMBL/GenBank/DDBJ databases">
        <title>Novel species in genus Arthrobacter.</title>
        <authorList>
            <person name="Zhang G."/>
        </authorList>
    </citation>
    <scope>NUCLEOTIDE SEQUENCE [LARGE SCALE GENOMIC DNA]</scope>
    <source>
        <strain evidence="11">zg-ZUI227</strain>
    </source>
</reference>
<organism evidence="10 11">
    <name type="scientific">Arthrobacter jiangjiafuii</name>
    <dbReference type="NCBI Taxonomy" id="2817475"/>
    <lineage>
        <taxon>Bacteria</taxon>
        <taxon>Bacillati</taxon>
        <taxon>Actinomycetota</taxon>
        <taxon>Actinomycetes</taxon>
        <taxon>Micrococcales</taxon>
        <taxon>Micrococcaceae</taxon>
        <taxon>Arthrobacter</taxon>
    </lineage>
</organism>
<feature type="transmembrane region" description="Helical" evidence="8">
    <location>
        <begin position="72"/>
        <end position="96"/>
    </location>
</feature>
<dbReference type="Pfam" id="PF07885">
    <property type="entry name" value="Ion_trans_2"/>
    <property type="match status" value="1"/>
</dbReference>
<keyword evidence="5" id="KW-0406">Ion transport</keyword>
<keyword evidence="11" id="KW-1185">Reference proteome</keyword>
<dbReference type="GO" id="GO:0001508">
    <property type="term" value="P:action potential"/>
    <property type="evidence" value="ECO:0007669"/>
    <property type="project" value="TreeGrafter"/>
</dbReference>
<evidence type="ECO:0000256" key="6">
    <source>
        <dbReference type="ARBA" id="ARBA00023136"/>
    </source>
</evidence>
<protein>
    <submittedName>
        <fullName evidence="10">Potassium channel family protein</fullName>
    </submittedName>
</protein>
<dbReference type="Gene3D" id="1.10.287.70">
    <property type="match status" value="1"/>
</dbReference>
<comment type="subcellular location">
    <subcellularLocation>
        <location evidence="1">Membrane</location>
        <topology evidence="1">Multi-pass membrane protein</topology>
    </subcellularLocation>
</comment>
<keyword evidence="6 8" id="KW-0472">Membrane</keyword>
<dbReference type="InterPro" id="IPR013099">
    <property type="entry name" value="K_chnl_dom"/>
</dbReference>
<dbReference type="KEGG" id="ajg:KKR91_11475"/>
<evidence type="ECO:0000256" key="2">
    <source>
        <dbReference type="ARBA" id="ARBA00022448"/>
    </source>
</evidence>
<evidence type="ECO:0000256" key="7">
    <source>
        <dbReference type="ARBA" id="ARBA00023303"/>
    </source>
</evidence>
<evidence type="ECO:0000313" key="10">
    <source>
        <dbReference type="EMBL" id="QWC09129.1"/>
    </source>
</evidence>
<sequence>MKRLRLLWNVIRATGAERVFTGFLLALAGAMLVLPRVEPEIHNYGDALWFLFESFTTIGYGDMVPVTMLGRLVTVFVSLYGILVVALSTGVIVGYYSEILKARANASLDEFIRELEQLPDLSRDELLTLAERVRRRHILR</sequence>
<dbReference type="AlphaFoldDB" id="A0A975M3Z2"/>
<accession>A0A975M3Z2</accession>
<dbReference type="RefSeq" id="WP_210229672.1">
    <property type="nucleotide sequence ID" value="NZ_CP076022.1"/>
</dbReference>
<dbReference type="GO" id="GO:0008076">
    <property type="term" value="C:voltage-gated potassium channel complex"/>
    <property type="evidence" value="ECO:0007669"/>
    <property type="project" value="InterPro"/>
</dbReference>
<evidence type="ECO:0000256" key="3">
    <source>
        <dbReference type="ARBA" id="ARBA00022692"/>
    </source>
</evidence>
<keyword evidence="3 8" id="KW-0812">Transmembrane</keyword>